<dbReference type="EMBL" id="CP091512">
    <property type="protein sequence ID" value="UOO91873.1"/>
    <property type="molecule type" value="Genomic_DNA"/>
</dbReference>
<accession>A0ABY4E954</accession>
<sequence length="635" mass="71577">MAQNKEKMMRIFVLMWMVLLSLLLNGCAMVSLKQQTNADYIAIKRDDVLSKGVLSEASMTTVSVVGLARAECEKKLPECIEKIAALEETEADMRLAALSELWLLQAKSLEKNKQPFETIQDALLESARYAYAYLFFGSRDPKQRVLESRQTQIVEYYNYAIQQFVGNNAKRYAVEDWRELAETGQMQLGKWRLQSDMSQLNLPDGMAWPKDIVIASNLKFAGLRNVYQRDGFGAELVAILDDEPLLQTDQPFSETNTAPATLIVHFQGQNLDEVLQTHDLNIQSFDPFTYDSITINHKKVPLAANFTAPYGVWLAESGFAKQAIKTLLGRDGGIEKPHVFLMQPYDPNKRILLMVHGLASSPEAWVNMANEILGDVKLRQTYQIWQVYYPTNMPIVLNHVAIRHIVNETMQHFDPQGKNIASQNMVLVGHSMGGVIGRMMIANDGGALDEWFKEALGVDKIPPRILPLVRFEPMPQIGRVVFIAAPHQGTQMAGGKVGRLIGSVVRLPFRTLQTLEQSLADAFSNNRRDLLRLQKDGIFVPNSIDNLDEKNRFVIANRNIRISETIPYHSIIAQRKPNVPLEQSNDGVVPYLSAHLAHAQSEKVIVAADHSVQEHPQAILEIRRILNEDMKTLSR</sequence>
<dbReference type="PANTHER" id="PTHR37946">
    <property type="entry name" value="SLL1969 PROTEIN"/>
    <property type="match status" value="1"/>
</dbReference>
<protein>
    <submittedName>
        <fullName evidence="2">Alpha/beta hydrolase</fullName>
    </submittedName>
</protein>
<dbReference type="Gene3D" id="3.40.50.1820">
    <property type="entry name" value="alpha/beta hydrolase"/>
    <property type="match status" value="1"/>
</dbReference>
<evidence type="ECO:0000313" key="2">
    <source>
        <dbReference type="EMBL" id="UOO91873.1"/>
    </source>
</evidence>
<dbReference type="SUPFAM" id="SSF53474">
    <property type="entry name" value="alpha/beta-Hydrolases"/>
    <property type="match status" value="1"/>
</dbReference>
<dbReference type="Pfam" id="PF05057">
    <property type="entry name" value="DUF676"/>
    <property type="match status" value="1"/>
</dbReference>
<dbReference type="InterPro" id="IPR029058">
    <property type="entry name" value="AB_hydrolase_fold"/>
</dbReference>
<reference evidence="2" key="1">
    <citation type="submission" date="2021-12" db="EMBL/GenBank/DDBJ databases">
        <authorList>
            <person name="Veyrier F.J."/>
        </authorList>
    </citation>
    <scope>NUCLEOTIDE SEQUENCE</scope>
    <source>
        <strain evidence="2">SAG 1488-6</strain>
    </source>
</reference>
<evidence type="ECO:0000259" key="1">
    <source>
        <dbReference type="Pfam" id="PF05057"/>
    </source>
</evidence>
<keyword evidence="3" id="KW-1185">Reference proteome</keyword>
<feature type="domain" description="DUF676" evidence="1">
    <location>
        <begin position="349"/>
        <end position="442"/>
    </location>
</feature>
<name>A0ABY4E954_VITST</name>
<reference evidence="2" key="2">
    <citation type="journal article" date="2022" name="Res Sq">
        <title>Evolution of multicellular longitudinally dividing oral cavity symbionts (Neisseriaceae).</title>
        <authorList>
            <person name="Nyongesa S."/>
            <person name="Weber P."/>
            <person name="Bernet E."/>
            <person name="Pullido F."/>
            <person name="Nieckarz M."/>
            <person name="Delaby M."/>
            <person name="Nieves C."/>
            <person name="Viehboeck T."/>
            <person name="Krause N."/>
            <person name="Rivera-Millot A."/>
            <person name="Nakamura A."/>
            <person name="Vischer N."/>
            <person name="VanNieuwenhze M."/>
            <person name="Brun Y."/>
            <person name="Cava F."/>
            <person name="Bulgheresi S."/>
            <person name="Veyrier F."/>
        </authorList>
    </citation>
    <scope>NUCLEOTIDE SEQUENCE</scope>
    <source>
        <strain evidence="2">SAG 1488-6</strain>
    </source>
</reference>
<dbReference type="PANTHER" id="PTHR37946:SF1">
    <property type="entry name" value="SLL1969 PROTEIN"/>
    <property type="match status" value="1"/>
</dbReference>
<dbReference type="Proteomes" id="UP000832034">
    <property type="component" value="Chromosome"/>
</dbReference>
<gene>
    <name evidence="2" type="ORF">LVJ81_09540</name>
</gene>
<dbReference type="GO" id="GO:0016787">
    <property type="term" value="F:hydrolase activity"/>
    <property type="evidence" value="ECO:0007669"/>
    <property type="project" value="UniProtKB-KW"/>
</dbReference>
<evidence type="ECO:0000313" key="3">
    <source>
        <dbReference type="Proteomes" id="UP000832034"/>
    </source>
</evidence>
<organism evidence="2 3">
    <name type="scientific">Vitreoscilla stercoraria</name>
    <dbReference type="NCBI Taxonomy" id="61"/>
    <lineage>
        <taxon>Bacteria</taxon>
        <taxon>Pseudomonadati</taxon>
        <taxon>Pseudomonadota</taxon>
        <taxon>Betaproteobacteria</taxon>
        <taxon>Neisseriales</taxon>
        <taxon>Neisseriaceae</taxon>
        <taxon>Vitreoscilla</taxon>
    </lineage>
</organism>
<dbReference type="InterPro" id="IPR007751">
    <property type="entry name" value="DUF676_lipase-like"/>
</dbReference>
<proteinExistence type="predicted"/>
<keyword evidence="2" id="KW-0378">Hydrolase</keyword>